<dbReference type="EMBL" id="KU867307">
    <property type="protein sequence ID" value="ANA49548.1"/>
    <property type="molecule type" value="Genomic_DNA"/>
</dbReference>
<accession>A0A1B0VVJ7</accession>
<reference evidence="2" key="1">
    <citation type="submission" date="2016-03" db="EMBL/GenBank/DDBJ databases">
        <authorList>
            <person name="Cucic S."/>
            <person name="Anany H."/>
            <person name="Brovko L."/>
            <person name="Kropinski A.M."/>
            <person name="Griffiths M.W."/>
        </authorList>
    </citation>
    <scope>NUCLEOTIDE SEQUENCE [LARGE SCALE GENOMIC DNA]</scope>
</reference>
<dbReference type="KEGG" id="vg:29060378"/>
<name>A0A1B0VVJ7_9CAUD</name>
<gene>
    <name evidence="1" type="ORF">CGG41_193</name>
</gene>
<organism evidence="1 2">
    <name type="scientific">Salmonella phage vB_SnwM_CGG4-1</name>
    <dbReference type="NCBI Taxonomy" id="1815631"/>
    <lineage>
        <taxon>Viruses</taxon>
        <taxon>Duplodnaviria</taxon>
        <taxon>Heunggongvirae</taxon>
        <taxon>Uroviricota</taxon>
        <taxon>Caudoviricetes</taxon>
        <taxon>Pantevenvirales</taxon>
        <taxon>Straboviridae</taxon>
        <taxon>Tevenvirinae</taxon>
        <taxon>Gelderlandvirus</taxon>
        <taxon>Gelderlandvirus cgg41</taxon>
    </lineage>
</organism>
<protein>
    <submittedName>
        <fullName evidence="1">Uncharacterized protein</fullName>
    </submittedName>
</protein>
<evidence type="ECO:0000313" key="1">
    <source>
        <dbReference type="EMBL" id="ANA49548.1"/>
    </source>
</evidence>
<dbReference type="GeneID" id="29060378"/>
<sequence>MVVRSLECGSAVVFRENEKNLFTLEKAKKIAEELCMTPSDNYRVFITELKLEAKKNVKISFI</sequence>
<dbReference type="Proteomes" id="UP000204511">
    <property type="component" value="Genome"/>
</dbReference>
<proteinExistence type="predicted"/>
<keyword evidence="2" id="KW-1185">Reference proteome</keyword>
<evidence type="ECO:0000313" key="2">
    <source>
        <dbReference type="Proteomes" id="UP000204511"/>
    </source>
</evidence>
<dbReference type="RefSeq" id="YP_009286560.1">
    <property type="nucleotide sequence ID" value="NC_031065.1"/>
</dbReference>